<dbReference type="Proteomes" id="UP000824881">
    <property type="component" value="Unassembled WGS sequence"/>
</dbReference>
<dbReference type="EMBL" id="WQMT02000004">
    <property type="protein sequence ID" value="KAG9223910.1"/>
    <property type="molecule type" value="Genomic_DNA"/>
</dbReference>
<accession>A0ACB7J116</accession>
<proteinExistence type="predicted"/>
<keyword evidence="2" id="KW-1185">Reference proteome</keyword>
<evidence type="ECO:0000313" key="2">
    <source>
        <dbReference type="Proteomes" id="UP000824881"/>
    </source>
</evidence>
<protein>
    <submittedName>
        <fullName evidence="1">Uncharacterized protein</fullName>
    </submittedName>
</protein>
<name>A0ACB7J116_PLECO</name>
<sequence>MDVNARTQDTARLRSSKRSMQAAFHPTETTASQSRSASSGKPGGASQSTAQPAPASTASSSRHRKTERLDAVQRDPPSLPTAPVIVRDESRNVTHPFHGHQKKKDRTSSPDRKHSSHSTRSHRIKALPSVPDDPEADRKSGTMWRTLDEAKYEQAKKEVEELRKSASDTKKLLKKQSKIGMLYTDAQKSFQHIQELNAQITALNQAKKEQELQFQLLKTKASKHEDLVSTIETSLQCQICIDAMTKPQALAPCGHVFCLSCLQAWFGKGPSSDDGSEDPVLDPEYIMSRPKSCPCCRASVTEKPAPIFVIRDIALAVNKAKNGNADPAEEAETDNMDVDPWSGIFPSSDDEDDIYDPDFMDEYGAGDPVIDPGMLDMFMGHWGNIGFDSDSDIDDLEGINRGARISDDDDDEEDDDDDESESAFDREDIYIPMRWEPPSVPAADISRRLLDSVPEQVGKLLRRGCPLSMIEAYHMTYSHDEGITATVESVRRGGLILSGRLTLFLGWNIEHYDSDEDFIDRMLADLSEHPERWDMRPTGRDNWEARKLVSLSDADSDEYDISDSDVEMQDF</sequence>
<evidence type="ECO:0000313" key="1">
    <source>
        <dbReference type="EMBL" id="KAG9223910.1"/>
    </source>
</evidence>
<reference evidence="1 2" key="1">
    <citation type="journal article" date="2021" name="Appl. Environ. Microbiol.">
        <title>Genetic linkage and physical mapping for an oyster mushroom Pleurotus cornucopiae and QTL analysis for the trait cap color.</title>
        <authorList>
            <person name="Zhang Y."/>
            <person name="Gao W."/>
            <person name="Sonnenberg A."/>
            <person name="Chen Q."/>
            <person name="Zhang J."/>
            <person name="Huang C."/>
        </authorList>
    </citation>
    <scope>NUCLEOTIDE SEQUENCE [LARGE SCALE GENOMIC DNA]</scope>
    <source>
        <strain evidence="1">CCMSSC00406</strain>
    </source>
</reference>
<organism evidence="1 2">
    <name type="scientific">Pleurotus cornucopiae</name>
    <name type="common">Cornucopia mushroom</name>
    <dbReference type="NCBI Taxonomy" id="5321"/>
    <lineage>
        <taxon>Eukaryota</taxon>
        <taxon>Fungi</taxon>
        <taxon>Dikarya</taxon>
        <taxon>Basidiomycota</taxon>
        <taxon>Agaricomycotina</taxon>
        <taxon>Agaricomycetes</taxon>
        <taxon>Agaricomycetidae</taxon>
        <taxon>Agaricales</taxon>
        <taxon>Pleurotineae</taxon>
        <taxon>Pleurotaceae</taxon>
        <taxon>Pleurotus</taxon>
    </lineage>
</organism>
<comment type="caution">
    <text evidence="1">The sequence shown here is derived from an EMBL/GenBank/DDBJ whole genome shotgun (WGS) entry which is preliminary data.</text>
</comment>
<gene>
    <name evidence="1" type="ORF">CCMSSC00406_0004474</name>
</gene>